<evidence type="ECO:0000259" key="6">
    <source>
        <dbReference type="Pfam" id="PF08762"/>
    </source>
</evidence>
<dbReference type="EMBL" id="AF183905">
    <property type="protein sequence ID" value="AAF72338.1"/>
    <property type="molecule type" value="Genomic_RNA"/>
</dbReference>
<dbReference type="CDD" id="cd00205">
    <property type="entry name" value="rhv_like"/>
    <property type="match status" value="2"/>
</dbReference>
<reference evidence="7 8" key="1">
    <citation type="journal article" date="2000" name="J. Gen. Virol.">
        <title>Analysis of the complete genome sequence of black queen-cell virus, a picorna-like virus of honey bees.</title>
        <authorList>
            <person name="Leat N."/>
            <person name="Ball B."/>
            <person name="Govan V."/>
            <person name="Davison S."/>
        </authorList>
    </citation>
    <scope>NUCLEOTIDE SEQUENCE [LARGE SCALE GENOMIC DNA]</scope>
    <source>
        <strain evidence="7 8">South African</strain>
    </source>
</reference>
<dbReference type="GO" id="GO:0005198">
    <property type="term" value="F:structural molecule activity"/>
    <property type="evidence" value="ECO:0007669"/>
    <property type="project" value="InterPro"/>
</dbReference>
<evidence type="ECO:0000256" key="3">
    <source>
        <dbReference type="ARBA" id="ARBA00022844"/>
    </source>
</evidence>
<name>Q9J7C2_9VIRU</name>
<dbReference type="GO" id="GO:0019028">
    <property type="term" value="C:viral capsid"/>
    <property type="evidence" value="ECO:0007669"/>
    <property type="project" value="UniProtKB-KW"/>
</dbReference>
<evidence type="ECO:0000256" key="2">
    <source>
        <dbReference type="ARBA" id="ARBA00022561"/>
    </source>
</evidence>
<proteinExistence type="evidence at protein level"/>
<feature type="region of interest" description="Disordered" evidence="4">
    <location>
        <begin position="234"/>
        <end position="259"/>
    </location>
</feature>
<feature type="compositionally biased region" description="Polar residues" evidence="4">
    <location>
        <begin position="572"/>
        <end position="597"/>
    </location>
</feature>
<dbReference type="Pfam" id="PF08762">
    <property type="entry name" value="CRPV_capsid"/>
    <property type="match status" value="1"/>
</dbReference>
<evidence type="ECO:0000313" key="7">
    <source>
        <dbReference type="EMBL" id="AAF72338.1"/>
    </source>
</evidence>
<evidence type="ECO:0007829" key="9">
    <source>
        <dbReference type="PDB" id="5MQC"/>
    </source>
</evidence>
<dbReference type="Proteomes" id="UP000202108">
    <property type="component" value="Segment"/>
</dbReference>
<dbReference type="InterPro" id="IPR014872">
    <property type="entry name" value="Dicistrovirus_capsid-polyPr_C"/>
</dbReference>
<dbReference type="GeneID" id="944340"/>
<dbReference type="RefSeq" id="NP_620565.1">
    <property type="nucleotide sequence ID" value="NC_003784.1"/>
</dbReference>
<organism evidence="7 8">
    <name type="scientific">Black queen cell virus</name>
    <dbReference type="NCBI Taxonomy" id="92395"/>
    <lineage>
        <taxon>Viruses</taxon>
        <taxon>Riboviria</taxon>
        <taxon>Orthornavirae</taxon>
        <taxon>Pisuviricota</taxon>
        <taxon>Pisoniviricetes</taxon>
        <taxon>Picornavirales</taxon>
        <taxon>Dicistroviridae</taxon>
        <taxon>Triatovirus</taxon>
        <taxon>Triatovirus nigereginacellulae</taxon>
    </lineage>
</organism>
<dbReference type="SMR" id="Q9J7C2"/>
<keyword evidence="2" id="KW-0167">Capsid protein</keyword>
<dbReference type="Pfam" id="PF00073">
    <property type="entry name" value="Rhv"/>
    <property type="match status" value="1"/>
</dbReference>
<dbReference type="PDBsum" id="5MQC"/>
<comment type="subcellular location">
    <subcellularLocation>
        <location evidence="1">Virion</location>
    </subcellularLocation>
</comment>
<keyword evidence="8" id="KW-1185">Reference proteome</keyword>
<sequence>MAEQINENYENKQQLVEQTEITTFENDLIVLEDGPQMEEPLPYAFHGQHTDNRQHTVVNFLQRPQVIFDSSWASDLPRNKQFMDSIMIPDDIISFPMFAEKLKGFSSLRATAVITVQFQTQPFQAGRVMLGSFPLPTLNPTRVKFATNHVSRLMLLNHVQCDIAKETEVSLRIPFVSPYNSYDLVSKRFPWAKVVGLVYSPLTTTIPVDYIVYGHFEDVELGCPTSGMLAQAGLKVQPPTNSDSRQRAKESKGKKDYSKTGAAFKQSVSKLGEHLPFLKSGANWVSENILQPADEIIGPILSLFGFSKPLLPITNPTVLRPANTFAITDTNDMSHSLALSNDTNVPFVKALDGSGLDEMSFDYLKKIPQFIQSKFFTTTTKPQEVLFQTKVMPHYFVPAGDVTVAMDKDKTRTIWQPSHLAYITSMFKYWTGSLVYTFKFVKTDYHSGRVEISFHPFSDYTANSYSDYTYRIIVDLREKSEFSVTIPFISPVPYKRISRPDWDKPYSKYAHASTGTLVLKALTSLKATNTVVSNSVEILIEVNAGDDFNVIAPIENIFFPFSLSPGRKGMVAQSNSGTEQQNPRGSSLLTDPESITKSDPYNPNISLLISGEVFTNFRNLIKRVNFRKATTLNGKRISDTFDINSLIEAPRLDIAQYVDTETKEAKYGFSYFWSAPTTLNIVAEMYALYRGGVRVKVVTEKGVDFVRATVSPQQTYGSDVAPTTHISTPLAIEQIPIKGVAEFQIPYYAPCLSSSFRANSETFYYSSGRNNLDIATSPPTVNRYYAVGAGDDMDFSIFIGTPPCIHASQTAQFTKIKQGKVYDLRYDQYDPFREVQDGTAFLNARSIEDSDLL</sequence>
<dbReference type="SUPFAM" id="SSF88633">
    <property type="entry name" value="Positive stranded ssRNA viruses"/>
    <property type="match status" value="3"/>
</dbReference>
<protein>
    <submittedName>
        <fullName evidence="7">Structural polyprotein</fullName>
    </submittedName>
</protein>
<evidence type="ECO:0000313" key="8">
    <source>
        <dbReference type="Proteomes" id="UP000202108"/>
    </source>
</evidence>
<feature type="domain" description="Dicistrovirus capsid-polyprotein C-terminal" evidence="6">
    <location>
        <begin position="602"/>
        <end position="809"/>
    </location>
</feature>
<accession>Q9J7C2</accession>
<feature type="region of interest" description="Disordered" evidence="4">
    <location>
        <begin position="570"/>
        <end position="597"/>
    </location>
</feature>
<keyword evidence="3" id="KW-0946">Virion</keyword>
<dbReference type="InterPro" id="IPR033703">
    <property type="entry name" value="Rhv-like"/>
</dbReference>
<keyword evidence="9" id="KW-0002">3D-structure</keyword>
<reference evidence="9" key="2">
    <citation type="journal article" date="2017" name="J. Virol.">
        <title>Virion Structure of Black Queen Cell Virus, a Common Honeybee Pathogen.</title>
        <authorList>
            <person name="Spurny R."/>
            <person name="Pridal A."/>
            <person name="Palkova L."/>
            <person name="Kiem H.K.T."/>
            <person name="de Miranda J.R."/>
            <person name="Plevka P."/>
        </authorList>
    </citation>
    <scope>X-RAY CRYSTALLOGRAPHY (3.40 ANGSTROMS) OF 574-853; 1-231 AND 307-573</scope>
</reference>
<gene>
    <name evidence="7" type="primary">orf2</name>
</gene>
<feature type="domain" description="Picornavirus capsid" evidence="5">
    <location>
        <begin position="74"/>
        <end position="203"/>
    </location>
</feature>
<dbReference type="InterPro" id="IPR029053">
    <property type="entry name" value="Viral_coat"/>
</dbReference>
<dbReference type="PDB" id="5MQC">
    <property type="method" value="X-ray"/>
    <property type="resolution" value="3.40 A"/>
    <property type="chains" value="A=574-853, B=1-231, C=307-573"/>
</dbReference>
<dbReference type="KEGG" id="vg:944340"/>
<evidence type="ECO:0000259" key="5">
    <source>
        <dbReference type="Pfam" id="PF00073"/>
    </source>
</evidence>
<evidence type="ECO:0000256" key="4">
    <source>
        <dbReference type="SAM" id="MobiDB-lite"/>
    </source>
</evidence>
<dbReference type="Gene3D" id="2.60.120.20">
    <property type="match status" value="3"/>
</dbReference>
<evidence type="ECO:0000256" key="1">
    <source>
        <dbReference type="ARBA" id="ARBA00004328"/>
    </source>
</evidence>
<dbReference type="InterPro" id="IPR001676">
    <property type="entry name" value="Picornavirus_capsid"/>
</dbReference>
<feature type="compositionally biased region" description="Basic and acidic residues" evidence="4">
    <location>
        <begin position="244"/>
        <end position="258"/>
    </location>
</feature>